<reference evidence="4" key="1">
    <citation type="journal article" date="2019" name="Int. J. Syst. Evol. Microbiol.">
        <title>The Global Catalogue of Microorganisms (GCM) 10K type strain sequencing project: providing services to taxonomists for standard genome sequencing and annotation.</title>
        <authorList>
            <consortium name="The Broad Institute Genomics Platform"/>
            <consortium name="The Broad Institute Genome Sequencing Center for Infectious Disease"/>
            <person name="Wu L."/>
            <person name="Ma J."/>
        </authorList>
    </citation>
    <scope>NUCLEOTIDE SEQUENCE [LARGE SCALE GENOMIC DNA]</scope>
    <source>
        <strain evidence="4">NBRC 111980</strain>
    </source>
</reference>
<accession>A0ABQ5XRS5</accession>
<dbReference type="EMBL" id="BSOB01000046">
    <property type="protein sequence ID" value="GLQ94450.1"/>
    <property type="molecule type" value="Genomic_DNA"/>
</dbReference>
<evidence type="ECO:0000313" key="3">
    <source>
        <dbReference type="EMBL" id="GLQ94450.1"/>
    </source>
</evidence>
<evidence type="ECO:0000313" key="4">
    <source>
        <dbReference type="Proteomes" id="UP001156670"/>
    </source>
</evidence>
<gene>
    <name evidence="3" type="ORF">GCM10007901_34020</name>
</gene>
<evidence type="ECO:0000256" key="1">
    <source>
        <dbReference type="SAM" id="SignalP"/>
    </source>
</evidence>
<protein>
    <recommendedName>
        <fullName evidence="2">Serine aminopeptidase S33 domain-containing protein</fullName>
    </recommendedName>
</protein>
<dbReference type="Gene3D" id="3.40.50.1820">
    <property type="entry name" value="alpha/beta hydrolase"/>
    <property type="match status" value="1"/>
</dbReference>
<sequence>MKTMPHRLFKALMAGALITASTFTYASNSNACQGPKPGAMAAYQTMAMQANDGVCLQLFSWKATQSPPRGVVVIVHGLRDHSLRYDDFSRELSEHGFAVFAQDLRGHAHSGGRRQRFNSMAQMVSDVDLAVNEAKKEYPGVPAFVYGHSLGGLITTEYALAHANKLDGVILSGAALQRPHSVSGIQVGLARIIASIAPGANVVAVDDSEFSRDKDVMASLADDPLISHQKLPAASAVATINGMADVQKKMGQITMPILVLYGTGDKVNPPEGSQTLYSAVSSRDKALKAYDGAYHDILHDPQRAHVTADVIAWLSKHAPSQQVAAINGTASDATEN</sequence>
<feature type="signal peptide" evidence="1">
    <location>
        <begin position="1"/>
        <end position="26"/>
    </location>
</feature>
<dbReference type="InterPro" id="IPR022742">
    <property type="entry name" value="Hydrolase_4"/>
</dbReference>
<evidence type="ECO:0000259" key="2">
    <source>
        <dbReference type="Pfam" id="PF12146"/>
    </source>
</evidence>
<dbReference type="SUPFAM" id="SSF53474">
    <property type="entry name" value="alpha/beta-Hydrolases"/>
    <property type="match status" value="1"/>
</dbReference>
<keyword evidence="1" id="KW-0732">Signal</keyword>
<organism evidence="3 4">
    <name type="scientific">Dyella acidisoli</name>
    <dbReference type="NCBI Taxonomy" id="1867834"/>
    <lineage>
        <taxon>Bacteria</taxon>
        <taxon>Pseudomonadati</taxon>
        <taxon>Pseudomonadota</taxon>
        <taxon>Gammaproteobacteria</taxon>
        <taxon>Lysobacterales</taxon>
        <taxon>Rhodanobacteraceae</taxon>
        <taxon>Dyella</taxon>
    </lineage>
</organism>
<keyword evidence="4" id="KW-1185">Reference proteome</keyword>
<dbReference type="InterPro" id="IPR029058">
    <property type="entry name" value="AB_hydrolase_fold"/>
</dbReference>
<dbReference type="InterPro" id="IPR051044">
    <property type="entry name" value="MAG_DAG_Lipase"/>
</dbReference>
<dbReference type="PRINTS" id="PR00111">
    <property type="entry name" value="ABHYDROLASE"/>
</dbReference>
<comment type="caution">
    <text evidence="3">The sequence shown here is derived from an EMBL/GenBank/DDBJ whole genome shotgun (WGS) entry which is preliminary data.</text>
</comment>
<dbReference type="Proteomes" id="UP001156670">
    <property type="component" value="Unassembled WGS sequence"/>
</dbReference>
<dbReference type="Pfam" id="PF12146">
    <property type="entry name" value="Hydrolase_4"/>
    <property type="match status" value="1"/>
</dbReference>
<proteinExistence type="predicted"/>
<feature type="chain" id="PRO_5045474144" description="Serine aminopeptidase S33 domain-containing protein" evidence="1">
    <location>
        <begin position="27"/>
        <end position="336"/>
    </location>
</feature>
<dbReference type="PANTHER" id="PTHR11614">
    <property type="entry name" value="PHOSPHOLIPASE-RELATED"/>
    <property type="match status" value="1"/>
</dbReference>
<feature type="domain" description="Serine aminopeptidase S33" evidence="2">
    <location>
        <begin position="67"/>
        <end position="302"/>
    </location>
</feature>
<dbReference type="InterPro" id="IPR000073">
    <property type="entry name" value="AB_hydrolase_1"/>
</dbReference>
<name>A0ABQ5XRS5_9GAMM</name>